<dbReference type="OrthoDB" id="10266662at2759"/>
<feature type="region of interest" description="Disordered" evidence="4">
    <location>
        <begin position="716"/>
        <end position="765"/>
    </location>
</feature>
<dbReference type="GO" id="GO:0005654">
    <property type="term" value="C:nucleoplasm"/>
    <property type="evidence" value="ECO:0007669"/>
    <property type="project" value="TreeGrafter"/>
</dbReference>
<evidence type="ECO:0000256" key="4">
    <source>
        <dbReference type="SAM" id="MobiDB-lite"/>
    </source>
</evidence>
<evidence type="ECO:0000313" key="6">
    <source>
        <dbReference type="Proteomes" id="UP000481288"/>
    </source>
</evidence>
<feature type="compositionally biased region" description="Acidic residues" evidence="4">
    <location>
        <begin position="183"/>
        <end position="192"/>
    </location>
</feature>
<feature type="compositionally biased region" description="Acidic residues" evidence="4">
    <location>
        <begin position="748"/>
        <end position="765"/>
    </location>
</feature>
<dbReference type="InterPro" id="IPR016024">
    <property type="entry name" value="ARM-type_fold"/>
</dbReference>
<organism evidence="5 6">
    <name type="scientific">Lachnellula cervina</name>
    <dbReference type="NCBI Taxonomy" id="1316786"/>
    <lineage>
        <taxon>Eukaryota</taxon>
        <taxon>Fungi</taxon>
        <taxon>Dikarya</taxon>
        <taxon>Ascomycota</taxon>
        <taxon>Pezizomycotina</taxon>
        <taxon>Leotiomycetes</taxon>
        <taxon>Helotiales</taxon>
        <taxon>Lachnaceae</taxon>
        <taxon>Lachnellula</taxon>
    </lineage>
</organism>
<comment type="caution">
    <text evidence="5">The sequence shown here is derived from an EMBL/GenBank/DDBJ whole genome shotgun (WGS) entry which is preliminary data.</text>
</comment>
<feature type="region of interest" description="Disordered" evidence="4">
    <location>
        <begin position="1"/>
        <end position="153"/>
    </location>
</feature>
<comment type="subcellular location">
    <subcellularLocation>
        <location evidence="1">Nucleus</location>
    </subcellularLocation>
</comment>
<feature type="compositionally biased region" description="Basic and acidic residues" evidence="4">
    <location>
        <begin position="716"/>
        <end position="745"/>
    </location>
</feature>
<protein>
    <submittedName>
        <fullName evidence="5">Nucleolar complex protein 2</fullName>
    </submittedName>
</protein>
<gene>
    <name evidence="5" type="primary">NOC2</name>
    <name evidence="5" type="ORF">LCER1_G000128</name>
</gene>
<dbReference type="EMBL" id="QGMG01000001">
    <property type="protein sequence ID" value="TVY59518.1"/>
    <property type="molecule type" value="Genomic_DNA"/>
</dbReference>
<keyword evidence="6" id="KW-1185">Reference proteome</keyword>
<dbReference type="PANTHER" id="PTHR12687">
    <property type="entry name" value="NUCLEOLAR COMPLEX 2 AND RAD4-RELATED"/>
    <property type="match status" value="1"/>
</dbReference>
<feature type="compositionally biased region" description="Acidic residues" evidence="4">
    <location>
        <begin position="133"/>
        <end position="143"/>
    </location>
</feature>
<feature type="region of interest" description="Disordered" evidence="4">
    <location>
        <begin position="183"/>
        <end position="224"/>
    </location>
</feature>
<reference evidence="5 6" key="1">
    <citation type="submission" date="2018-05" db="EMBL/GenBank/DDBJ databases">
        <title>Whole genome sequencing for identification of molecular markers to develop diagnostic detection tools for the regulated plant pathogen Lachnellula willkommii.</title>
        <authorList>
            <person name="Giroux E."/>
            <person name="Bilodeau G."/>
        </authorList>
    </citation>
    <scope>NUCLEOTIDE SEQUENCE [LARGE SCALE GENOMIC DNA]</scope>
    <source>
        <strain evidence="5 6">CBS 625.97</strain>
    </source>
</reference>
<proteinExistence type="inferred from homology"/>
<dbReference type="Proteomes" id="UP000481288">
    <property type="component" value="Unassembled WGS sequence"/>
</dbReference>
<dbReference type="SUPFAM" id="SSF48371">
    <property type="entry name" value="ARM repeat"/>
    <property type="match status" value="1"/>
</dbReference>
<sequence>MAKSTKKSTRKFEKNHLKDVLEKRKAGAKIKQRQQVKAKRQARNAKDAEFVGGKDGEEESKTNGSAKEDPFGKMNVDDFFQGGFDIPEKPAKKSKSKSVPEKLGKRKRSEPAEQDDDNSSEASIEEAPVLSDSEAESGAEDETGMSKGAMDALAEKDPEFYKFLKENDPEALEFDEDADLAEVDDLSGEEEEAPKKKKQKKSKKAQAKEEEEEEEEEEEVEDLAEVSKEMVKKWTKAMKEQHSLRAMRQVVLAFRAAAHVNEDEGKEYKYTISNPEVYHELLISTLKHVPEVLNHHLPVKENAAGKVRVSTDSKKFKTLTPLLKSHTSSVQHLLTTLSDASTLKLTLSSISPLLPYLLSFKKVLKNIVKTVVDIWSDASSSEATRITAFLILRRLAVIGDPGLREAVLKTVYQGLIKGSRTTSIHTIQGINLMKNSAAELWGIDQEVGYATGFTFIRQLAIHLRSSITNNQKESYKTVYNWQYVHSLDFWSCVLAEHCSPLKEAENGKESQLRLLIYPTVQVTLGAMRLIPTATYFPLRFQLMRSLLRLSRATGTYIPLASALLEVLNSAEMKKPPKPSTLKSLDFASNYKAQKSYLRTRVYQDGVGEQVAELLSEFFVLWSTNIAFPELALPVIVMLKRWLKEVSNKTSGNKNTKVNSTFVLLIQKLEANSKWIEERRAKVDFAPNNRAGVEGFLKGFEWEKTPLGAFVVGQRKQRDEKAKLLEEGRREEDRKRKLDREKEKAVGSDSDEDMEDPEDDDEEDNE</sequence>
<evidence type="ECO:0000256" key="3">
    <source>
        <dbReference type="ARBA" id="ARBA00023242"/>
    </source>
</evidence>
<dbReference type="InterPro" id="IPR005343">
    <property type="entry name" value="Noc2"/>
</dbReference>
<dbReference type="PANTHER" id="PTHR12687:SF4">
    <property type="entry name" value="NUCLEOLAR COMPLEX PROTEIN 2 HOMOLOG"/>
    <property type="match status" value="1"/>
</dbReference>
<name>A0A7D8YYX6_9HELO</name>
<evidence type="ECO:0000256" key="1">
    <source>
        <dbReference type="ARBA" id="ARBA00004123"/>
    </source>
</evidence>
<accession>A0A7D8YYX6</accession>
<feature type="compositionally biased region" description="Basic residues" evidence="4">
    <location>
        <begin position="26"/>
        <end position="43"/>
    </location>
</feature>
<dbReference type="Pfam" id="PF03715">
    <property type="entry name" value="Noc2"/>
    <property type="match status" value="1"/>
</dbReference>
<evidence type="ECO:0000313" key="5">
    <source>
        <dbReference type="EMBL" id="TVY59518.1"/>
    </source>
</evidence>
<dbReference type="GO" id="GO:0030690">
    <property type="term" value="C:Noc1p-Noc2p complex"/>
    <property type="evidence" value="ECO:0007669"/>
    <property type="project" value="TreeGrafter"/>
</dbReference>
<feature type="compositionally biased region" description="Acidic residues" evidence="4">
    <location>
        <begin position="209"/>
        <end position="224"/>
    </location>
</feature>
<dbReference type="AlphaFoldDB" id="A0A7D8YYX6"/>
<feature type="compositionally biased region" description="Basic residues" evidence="4">
    <location>
        <begin position="195"/>
        <end position="205"/>
    </location>
</feature>
<keyword evidence="3" id="KW-0539">Nucleus</keyword>
<feature type="compositionally biased region" description="Basic and acidic residues" evidence="4">
    <location>
        <begin position="10"/>
        <end position="25"/>
    </location>
</feature>
<comment type="similarity">
    <text evidence="2">Belongs to the NOC2 family.</text>
</comment>
<feature type="compositionally biased region" description="Basic and acidic residues" evidence="4">
    <location>
        <begin position="44"/>
        <end position="71"/>
    </location>
</feature>
<dbReference type="GO" id="GO:0005730">
    <property type="term" value="C:nucleolus"/>
    <property type="evidence" value="ECO:0007669"/>
    <property type="project" value="TreeGrafter"/>
</dbReference>
<dbReference type="GO" id="GO:0042273">
    <property type="term" value="P:ribosomal large subunit biogenesis"/>
    <property type="evidence" value="ECO:0007669"/>
    <property type="project" value="TreeGrafter"/>
</dbReference>
<dbReference type="GO" id="GO:0030691">
    <property type="term" value="C:Noc2p-Noc3p complex"/>
    <property type="evidence" value="ECO:0007669"/>
    <property type="project" value="TreeGrafter"/>
</dbReference>
<evidence type="ECO:0000256" key="2">
    <source>
        <dbReference type="ARBA" id="ARBA00005907"/>
    </source>
</evidence>